<comment type="subcellular location">
    <subcellularLocation>
        <location evidence="2">Cell membrane</location>
        <topology evidence="2">Multi-pass membrane protein</topology>
    </subcellularLocation>
</comment>
<evidence type="ECO:0000256" key="7">
    <source>
        <dbReference type="ARBA" id="ARBA00022777"/>
    </source>
</evidence>
<reference evidence="11 13" key="1">
    <citation type="journal article" date="2022" name="bioRxiv">
        <title>Prophages regulate Shewanella fidelis 3313 motility and biofilm formation: implications for gut colonization dynamics in Ciona robusta.</title>
        <authorList>
            <person name="Natarajan O."/>
            <person name="Gibboney S.L."/>
            <person name="Young M.N."/>
            <person name="Lim S.J."/>
            <person name="Pluta N."/>
            <person name="Atkinson C.G."/>
            <person name="Leigh B.A."/>
            <person name="Liberti A."/>
            <person name="Kees E.D."/>
            <person name="Breitbart M."/>
            <person name="Gralnick J.A."/>
            <person name="Dishaw L.J."/>
        </authorList>
    </citation>
    <scope>NUCLEOTIDE SEQUENCE [LARGE SCALE GENOMIC DNA]</scope>
    <source>
        <strain evidence="11 13">JG4066</strain>
    </source>
</reference>
<protein>
    <recommendedName>
        <fullName evidence="3">histidine kinase</fullName>
        <ecNumber evidence="3">2.7.13.3</ecNumber>
    </recommendedName>
</protein>
<evidence type="ECO:0000256" key="5">
    <source>
        <dbReference type="ARBA" id="ARBA00022679"/>
    </source>
</evidence>
<name>A0AAW8NK02_9GAMM</name>
<dbReference type="PANTHER" id="PTHR44936">
    <property type="entry name" value="SENSOR PROTEIN CREC"/>
    <property type="match status" value="1"/>
</dbReference>
<keyword evidence="9" id="KW-1133">Transmembrane helix</keyword>
<dbReference type="InterPro" id="IPR003661">
    <property type="entry name" value="HisK_dim/P_dom"/>
</dbReference>
<evidence type="ECO:0000256" key="3">
    <source>
        <dbReference type="ARBA" id="ARBA00012438"/>
    </source>
</evidence>
<comment type="catalytic activity">
    <reaction evidence="1">
        <text>ATP + protein L-histidine = ADP + protein N-phospho-L-histidine.</text>
        <dbReference type="EC" id="2.7.13.3"/>
    </reaction>
</comment>
<dbReference type="AlphaFoldDB" id="A0AAW8NK02"/>
<evidence type="ECO:0000256" key="8">
    <source>
        <dbReference type="ARBA" id="ARBA00022840"/>
    </source>
</evidence>
<proteinExistence type="predicted"/>
<gene>
    <name evidence="10" type="ORF">OS133_05755</name>
    <name evidence="11" type="ORF">OS134_09715</name>
</gene>
<dbReference type="InterPro" id="IPR036890">
    <property type="entry name" value="HATPase_C_sf"/>
</dbReference>
<keyword evidence="5" id="KW-0808">Transferase</keyword>
<dbReference type="GO" id="GO:0000155">
    <property type="term" value="F:phosphorelay sensor kinase activity"/>
    <property type="evidence" value="ECO:0007669"/>
    <property type="project" value="InterPro"/>
</dbReference>
<dbReference type="Gene3D" id="1.10.287.130">
    <property type="match status" value="1"/>
</dbReference>
<keyword evidence="9" id="KW-0812">Transmembrane</keyword>
<dbReference type="EC" id="2.7.13.3" evidence="3"/>
<feature type="transmembrane region" description="Helical" evidence="9">
    <location>
        <begin position="142"/>
        <end position="163"/>
    </location>
</feature>
<evidence type="ECO:0000256" key="9">
    <source>
        <dbReference type="SAM" id="Phobius"/>
    </source>
</evidence>
<keyword evidence="8" id="KW-0067">ATP-binding</keyword>
<evidence type="ECO:0000313" key="10">
    <source>
        <dbReference type="EMBL" id="MDR8523192.1"/>
    </source>
</evidence>
<evidence type="ECO:0000256" key="1">
    <source>
        <dbReference type="ARBA" id="ARBA00000085"/>
    </source>
</evidence>
<evidence type="ECO:0000313" key="13">
    <source>
        <dbReference type="Proteomes" id="UP001271263"/>
    </source>
</evidence>
<sequence length="405" mass="46136">MSISNKVSLKRVYQFYGVMFLAVTLLINIFIPLCMMCTGMFSMHSITMKSAAQAAELYLADTGKLYQTDNIKVYSDWNTAPEQVKSITNGVAPTQINEVQYQHCHGKFIDALMVYKQRSGENLYVWLNYNATHDLEFAPKNMAAISLLIIMTFGVVASLAFHLQRRVISPVHQISRAIKQHDWQKMQSLNFPKQCYAELQSIVDALDISIKQLKDAQQRELTFLRFASHELRTPIAICQSSFDILTLQHGKLEGPLLHASQATRQMRSITETLLWLMSSECTSLHYSEVDLAELLRQVICDQQAAKGDYQPITLTCDDTKVSVQREPLTIILNNLVRNSLEHGTESVIINQNKTKIEIVNSMSPYNSSGFGLGLMLVERLAKQLHWNYYLTRDNNEFRATLLIKD</sequence>
<keyword evidence="13" id="KW-1185">Reference proteome</keyword>
<evidence type="ECO:0000256" key="6">
    <source>
        <dbReference type="ARBA" id="ARBA00022741"/>
    </source>
</evidence>
<evidence type="ECO:0000256" key="2">
    <source>
        <dbReference type="ARBA" id="ARBA00004651"/>
    </source>
</evidence>
<keyword evidence="9" id="KW-0472">Membrane</keyword>
<evidence type="ECO:0000313" key="11">
    <source>
        <dbReference type="EMBL" id="MDW4824333.1"/>
    </source>
</evidence>
<dbReference type="EMBL" id="JAPMLD010000003">
    <property type="protein sequence ID" value="MDW4824333.1"/>
    <property type="molecule type" value="Genomic_DNA"/>
</dbReference>
<organism evidence="10 12">
    <name type="scientific">Shewanella fidelis</name>
    <dbReference type="NCBI Taxonomy" id="173509"/>
    <lineage>
        <taxon>Bacteria</taxon>
        <taxon>Pseudomonadati</taxon>
        <taxon>Pseudomonadota</taxon>
        <taxon>Gammaproteobacteria</taxon>
        <taxon>Alteromonadales</taxon>
        <taxon>Shewanellaceae</taxon>
        <taxon>Shewanella</taxon>
    </lineage>
</organism>
<reference evidence="10" key="2">
    <citation type="submission" date="2022-11" db="EMBL/GenBank/DDBJ databases">
        <title>Prophages regulate Shewanella fidelis motility and biofilm formation: implications for gut colonization dynamics in Ciona robusta.</title>
        <authorList>
            <person name="Natarajan O."/>
            <person name="Gibboney S.L."/>
            <person name="Young M.N."/>
            <person name="Lim S.J."/>
            <person name="Pluta N."/>
            <person name="Atkinson C.G.F."/>
            <person name="Leigh B.A."/>
            <person name="Liberti A."/>
            <person name="Kees E."/>
            <person name="Breitbart M."/>
            <person name="Gralnick J."/>
            <person name="Dishaw L.J."/>
        </authorList>
    </citation>
    <scope>NUCLEOTIDE SEQUENCE</scope>
    <source>
        <strain evidence="10">3313</strain>
    </source>
</reference>
<keyword evidence="7 10" id="KW-0418">Kinase</keyword>
<evidence type="ECO:0000256" key="4">
    <source>
        <dbReference type="ARBA" id="ARBA00022475"/>
    </source>
</evidence>
<dbReference type="SUPFAM" id="SSF55874">
    <property type="entry name" value="ATPase domain of HSP90 chaperone/DNA topoisomerase II/histidine kinase"/>
    <property type="match status" value="1"/>
</dbReference>
<dbReference type="InterPro" id="IPR050980">
    <property type="entry name" value="2C_sensor_his_kinase"/>
</dbReference>
<comment type="caution">
    <text evidence="10">The sequence shown here is derived from an EMBL/GenBank/DDBJ whole genome shotgun (WGS) entry which is preliminary data.</text>
</comment>
<dbReference type="PANTHER" id="PTHR44936:SF10">
    <property type="entry name" value="SENSOR PROTEIN RSTB"/>
    <property type="match status" value="1"/>
</dbReference>
<dbReference type="CDD" id="cd00082">
    <property type="entry name" value="HisKA"/>
    <property type="match status" value="1"/>
</dbReference>
<dbReference type="SUPFAM" id="SSF47384">
    <property type="entry name" value="Homodimeric domain of signal transducing histidine kinase"/>
    <property type="match status" value="1"/>
</dbReference>
<accession>A0AAW8NK02</accession>
<dbReference type="Proteomes" id="UP001271263">
    <property type="component" value="Unassembled WGS sequence"/>
</dbReference>
<keyword evidence="6" id="KW-0547">Nucleotide-binding</keyword>
<keyword evidence="4" id="KW-1003">Cell membrane</keyword>
<feature type="transmembrane region" description="Helical" evidence="9">
    <location>
        <begin position="12"/>
        <end position="41"/>
    </location>
</feature>
<dbReference type="EMBL" id="JAPMLE010000001">
    <property type="protein sequence ID" value="MDR8523192.1"/>
    <property type="molecule type" value="Genomic_DNA"/>
</dbReference>
<evidence type="ECO:0000313" key="12">
    <source>
        <dbReference type="Proteomes" id="UP001259340"/>
    </source>
</evidence>
<dbReference type="Proteomes" id="UP001259340">
    <property type="component" value="Unassembled WGS sequence"/>
</dbReference>
<dbReference type="InterPro" id="IPR036097">
    <property type="entry name" value="HisK_dim/P_sf"/>
</dbReference>
<dbReference type="GO" id="GO:0005524">
    <property type="term" value="F:ATP binding"/>
    <property type="evidence" value="ECO:0007669"/>
    <property type="project" value="UniProtKB-KW"/>
</dbReference>